<name>X1UH71_9ZZZZ</name>
<accession>X1UH71</accession>
<organism evidence="1">
    <name type="scientific">marine sediment metagenome</name>
    <dbReference type="NCBI Taxonomy" id="412755"/>
    <lineage>
        <taxon>unclassified sequences</taxon>
        <taxon>metagenomes</taxon>
        <taxon>ecological metagenomes</taxon>
    </lineage>
</organism>
<comment type="caution">
    <text evidence="1">The sequence shown here is derived from an EMBL/GenBank/DDBJ whole genome shotgun (WGS) entry which is preliminary data.</text>
</comment>
<dbReference type="EMBL" id="BARW01016493">
    <property type="protein sequence ID" value="GAI91694.1"/>
    <property type="molecule type" value="Genomic_DNA"/>
</dbReference>
<dbReference type="AlphaFoldDB" id="X1UH71"/>
<gene>
    <name evidence="1" type="ORF">S12H4_28711</name>
</gene>
<feature type="non-terminal residue" evidence="1">
    <location>
        <position position="1"/>
    </location>
</feature>
<protein>
    <submittedName>
        <fullName evidence="1">Uncharacterized protein</fullName>
    </submittedName>
</protein>
<evidence type="ECO:0000313" key="1">
    <source>
        <dbReference type="EMBL" id="GAI91694.1"/>
    </source>
</evidence>
<proteinExistence type="predicted"/>
<sequence>GQTGNEYLGYVVAAPPSDARCWGGSNTGFLDFIWSNIDLRWRNTLPQDVNPDIMAGLDFDYHNLDFLMVSSELYSYNDQKHYTYFEGPDLVDKMLELEPIYETYVPVFMSSPMLVYRTGPEMVLKTIQHFQNFKRF</sequence>
<reference evidence="1" key="1">
    <citation type="journal article" date="2014" name="Front. Microbiol.">
        <title>High frequency of phylogenetically diverse reductive dehalogenase-homologous genes in deep subseafloor sedimentary metagenomes.</title>
        <authorList>
            <person name="Kawai M."/>
            <person name="Futagami T."/>
            <person name="Toyoda A."/>
            <person name="Takaki Y."/>
            <person name="Nishi S."/>
            <person name="Hori S."/>
            <person name="Arai W."/>
            <person name="Tsubouchi T."/>
            <person name="Morono Y."/>
            <person name="Uchiyama I."/>
            <person name="Ito T."/>
            <person name="Fujiyama A."/>
            <person name="Inagaki F."/>
            <person name="Takami H."/>
        </authorList>
    </citation>
    <scope>NUCLEOTIDE SEQUENCE</scope>
    <source>
        <strain evidence="1">Expedition CK06-06</strain>
    </source>
</reference>